<evidence type="ECO:0000256" key="1">
    <source>
        <dbReference type="SAM" id="MobiDB-lite"/>
    </source>
</evidence>
<reference evidence="2 3" key="1">
    <citation type="journal article" date="2019" name="PLoS ONE">
        <title>Pup mortality in New Zealand sea lions (Phocarctos hookeri) at Enderby Island, Auckland Islands, 2013-18.</title>
        <authorList>
            <person name="Michael S.A."/>
            <person name="Hayman D.T.S."/>
            <person name="Gray R."/>
            <person name="Zhang J."/>
            <person name="Rogers L."/>
            <person name="Roe W.D."/>
        </authorList>
    </citation>
    <scope>NUCLEOTIDE SEQUENCE [LARGE SCALE GENOMIC DNA]</scope>
    <source>
        <strain evidence="2 3">SM868</strain>
    </source>
</reference>
<comment type="caution">
    <text evidence="2">The sequence shown here is derived from an EMBL/GenBank/DDBJ whole genome shotgun (WGS) entry which is preliminary data.</text>
</comment>
<keyword evidence="3" id="KW-1185">Reference proteome</keyword>
<feature type="compositionally biased region" description="Polar residues" evidence="1">
    <location>
        <begin position="10"/>
        <end position="19"/>
    </location>
</feature>
<evidence type="ECO:0000313" key="3">
    <source>
        <dbReference type="Proteomes" id="UP000442109"/>
    </source>
</evidence>
<accession>A0A844LZ24</accession>
<sequence>MQSLHKRIKQQSNKNTIVNKTHYLTKAQT</sequence>
<dbReference type="AlphaFoldDB" id="A0A844LZ24"/>
<name>A0A844LZ24_9GAMM</name>
<dbReference type="EMBL" id="WFKQ01000001">
    <property type="protein sequence ID" value="MUG31793.1"/>
    <property type="molecule type" value="Genomic_DNA"/>
</dbReference>
<gene>
    <name evidence="2" type="ORF">GB996_03190</name>
</gene>
<evidence type="ECO:0000313" key="2">
    <source>
        <dbReference type="EMBL" id="MUG31793.1"/>
    </source>
</evidence>
<organism evidence="2 3">
    <name type="scientific">Psychrobacter sanguinis</name>
    <dbReference type="NCBI Taxonomy" id="861445"/>
    <lineage>
        <taxon>Bacteria</taxon>
        <taxon>Pseudomonadati</taxon>
        <taxon>Pseudomonadota</taxon>
        <taxon>Gammaproteobacteria</taxon>
        <taxon>Moraxellales</taxon>
        <taxon>Moraxellaceae</taxon>
        <taxon>Psychrobacter</taxon>
    </lineage>
</organism>
<proteinExistence type="predicted"/>
<protein>
    <submittedName>
        <fullName evidence="2">DUF2986 domain-containing protein</fullName>
    </submittedName>
</protein>
<feature type="region of interest" description="Disordered" evidence="1">
    <location>
        <begin position="1"/>
        <end position="29"/>
    </location>
</feature>
<dbReference type="Proteomes" id="UP000442109">
    <property type="component" value="Unassembled WGS sequence"/>
</dbReference>